<proteinExistence type="predicted"/>
<keyword evidence="3" id="KW-1185">Reference proteome</keyword>
<name>A0A2I0IEW2_PUNGR</name>
<dbReference type="Proteomes" id="UP000233551">
    <property type="component" value="Unassembled WGS sequence"/>
</dbReference>
<dbReference type="EMBL" id="PGOL01003149">
    <property type="protein sequence ID" value="PKI42544.1"/>
    <property type="molecule type" value="Genomic_DNA"/>
</dbReference>
<feature type="region of interest" description="Disordered" evidence="1">
    <location>
        <begin position="1"/>
        <end position="32"/>
    </location>
</feature>
<organism evidence="2 3">
    <name type="scientific">Punica granatum</name>
    <name type="common">Pomegranate</name>
    <dbReference type="NCBI Taxonomy" id="22663"/>
    <lineage>
        <taxon>Eukaryota</taxon>
        <taxon>Viridiplantae</taxon>
        <taxon>Streptophyta</taxon>
        <taxon>Embryophyta</taxon>
        <taxon>Tracheophyta</taxon>
        <taxon>Spermatophyta</taxon>
        <taxon>Magnoliopsida</taxon>
        <taxon>eudicotyledons</taxon>
        <taxon>Gunneridae</taxon>
        <taxon>Pentapetalae</taxon>
        <taxon>rosids</taxon>
        <taxon>malvids</taxon>
        <taxon>Myrtales</taxon>
        <taxon>Lythraceae</taxon>
        <taxon>Punica</taxon>
    </lineage>
</organism>
<accession>A0A2I0IEW2</accession>
<reference evidence="2 3" key="1">
    <citation type="submission" date="2017-11" db="EMBL/GenBank/DDBJ databases">
        <title>De-novo sequencing of pomegranate (Punica granatum L.) genome.</title>
        <authorList>
            <person name="Akparov Z."/>
            <person name="Amiraslanov A."/>
            <person name="Hajiyeva S."/>
            <person name="Abbasov M."/>
            <person name="Kaur K."/>
            <person name="Hamwieh A."/>
            <person name="Solovyev V."/>
            <person name="Salamov A."/>
            <person name="Braich B."/>
            <person name="Kosarev P."/>
            <person name="Mahmoud A."/>
            <person name="Hajiyev E."/>
            <person name="Babayeva S."/>
            <person name="Izzatullayeva V."/>
            <person name="Mammadov A."/>
            <person name="Mammadov A."/>
            <person name="Sharifova S."/>
            <person name="Ojaghi J."/>
            <person name="Eynullazada K."/>
            <person name="Bayramov B."/>
            <person name="Abdulazimova A."/>
            <person name="Shahmuradov I."/>
        </authorList>
    </citation>
    <scope>NUCLEOTIDE SEQUENCE [LARGE SCALE GENOMIC DNA]</scope>
    <source>
        <strain evidence="3">cv. AG2017</strain>
        <tissue evidence="2">Leaf</tissue>
    </source>
</reference>
<protein>
    <submittedName>
        <fullName evidence="2">Uncharacterized protein</fullName>
    </submittedName>
</protein>
<evidence type="ECO:0000256" key="1">
    <source>
        <dbReference type="SAM" id="MobiDB-lite"/>
    </source>
</evidence>
<dbReference type="AlphaFoldDB" id="A0A2I0IEW2"/>
<evidence type="ECO:0000313" key="3">
    <source>
        <dbReference type="Proteomes" id="UP000233551"/>
    </source>
</evidence>
<evidence type="ECO:0000313" key="2">
    <source>
        <dbReference type="EMBL" id="PKI42544.1"/>
    </source>
</evidence>
<comment type="caution">
    <text evidence="2">The sequence shown here is derived from an EMBL/GenBank/DDBJ whole genome shotgun (WGS) entry which is preliminary data.</text>
</comment>
<feature type="compositionally biased region" description="Polar residues" evidence="1">
    <location>
        <begin position="1"/>
        <end position="18"/>
    </location>
</feature>
<sequence>MDQVSSFMRDSPSLTSLATRKPERKTESKPGYYTHLNYQIRKQPQPHAQKAERTIIEIGWITLEALPFSEAAVSINKELDVSQS</sequence>
<gene>
    <name evidence="2" type="ORF">CRG98_037062</name>
</gene>